<accession>A0A9D4LH70</accession>
<dbReference type="InterPro" id="IPR050971">
    <property type="entry name" value="Cadherin-domain_protein"/>
</dbReference>
<reference evidence="12" key="1">
    <citation type="journal article" date="2019" name="bioRxiv">
        <title>The Genome of the Zebra Mussel, Dreissena polymorpha: A Resource for Invasive Species Research.</title>
        <authorList>
            <person name="McCartney M.A."/>
            <person name="Auch B."/>
            <person name="Kono T."/>
            <person name="Mallez S."/>
            <person name="Zhang Y."/>
            <person name="Obille A."/>
            <person name="Becker A."/>
            <person name="Abrahante J.E."/>
            <person name="Garbe J."/>
            <person name="Badalamenti J.P."/>
            <person name="Herman A."/>
            <person name="Mangelson H."/>
            <person name="Liachko I."/>
            <person name="Sullivan S."/>
            <person name="Sone E.D."/>
            <person name="Koren S."/>
            <person name="Silverstein K.A.T."/>
            <person name="Beckman K.B."/>
            <person name="Gohl D.M."/>
        </authorList>
    </citation>
    <scope>NUCLEOTIDE SEQUENCE</scope>
    <source>
        <strain evidence="12">Duluth1</strain>
        <tissue evidence="12">Whole animal</tissue>
    </source>
</reference>
<keyword evidence="6 10" id="KW-1133">Transmembrane helix</keyword>
<evidence type="ECO:0000313" key="12">
    <source>
        <dbReference type="EMBL" id="KAH3857658.1"/>
    </source>
</evidence>
<dbReference type="GO" id="GO:0016020">
    <property type="term" value="C:membrane"/>
    <property type="evidence" value="ECO:0007669"/>
    <property type="project" value="UniProtKB-SubCell"/>
</dbReference>
<keyword evidence="7 10" id="KW-0472">Membrane</keyword>
<dbReference type="PRINTS" id="PR00205">
    <property type="entry name" value="CADHERIN"/>
</dbReference>
<dbReference type="AlphaFoldDB" id="A0A9D4LH70"/>
<dbReference type="PROSITE" id="PS50268">
    <property type="entry name" value="CADHERIN_2"/>
    <property type="match status" value="4"/>
</dbReference>
<evidence type="ECO:0000256" key="7">
    <source>
        <dbReference type="ARBA" id="ARBA00023136"/>
    </source>
</evidence>
<feature type="domain" description="Cadherin" evidence="11">
    <location>
        <begin position="438"/>
        <end position="524"/>
    </location>
</feature>
<evidence type="ECO:0000313" key="13">
    <source>
        <dbReference type="Proteomes" id="UP000828390"/>
    </source>
</evidence>
<dbReference type="SUPFAM" id="SSF49313">
    <property type="entry name" value="Cadherin-like"/>
    <property type="match status" value="2"/>
</dbReference>
<keyword evidence="13" id="KW-1185">Reference proteome</keyword>
<dbReference type="GO" id="GO:0007156">
    <property type="term" value="P:homophilic cell adhesion via plasma membrane adhesion molecules"/>
    <property type="evidence" value="ECO:0007669"/>
    <property type="project" value="InterPro"/>
</dbReference>
<keyword evidence="5" id="KW-0130">Cell adhesion</keyword>
<feature type="domain" description="Cadherin" evidence="11">
    <location>
        <begin position="525"/>
        <end position="648"/>
    </location>
</feature>
<evidence type="ECO:0000259" key="11">
    <source>
        <dbReference type="PROSITE" id="PS50268"/>
    </source>
</evidence>
<keyword evidence="3" id="KW-0677">Repeat</keyword>
<feature type="transmembrane region" description="Helical" evidence="10">
    <location>
        <begin position="850"/>
        <end position="875"/>
    </location>
</feature>
<comment type="caution">
    <text evidence="12">The sequence shown here is derived from an EMBL/GenBank/DDBJ whole genome shotgun (WGS) entry which is preliminary data.</text>
</comment>
<evidence type="ECO:0000256" key="6">
    <source>
        <dbReference type="ARBA" id="ARBA00022989"/>
    </source>
</evidence>
<comment type="subcellular location">
    <subcellularLocation>
        <location evidence="1">Membrane</location>
    </subcellularLocation>
</comment>
<dbReference type="PANTHER" id="PTHR24025">
    <property type="entry name" value="DESMOGLEIN FAMILY MEMBER"/>
    <property type="match status" value="1"/>
</dbReference>
<dbReference type="CDD" id="cd11304">
    <property type="entry name" value="Cadherin_repeat"/>
    <property type="match status" value="2"/>
</dbReference>
<dbReference type="GO" id="GO:0005911">
    <property type="term" value="C:cell-cell junction"/>
    <property type="evidence" value="ECO:0007669"/>
    <property type="project" value="TreeGrafter"/>
</dbReference>
<dbReference type="EMBL" id="JAIWYP010000003">
    <property type="protein sequence ID" value="KAH3857658.1"/>
    <property type="molecule type" value="Genomic_DNA"/>
</dbReference>
<evidence type="ECO:0000256" key="9">
    <source>
        <dbReference type="SAM" id="MobiDB-lite"/>
    </source>
</evidence>
<reference evidence="12" key="2">
    <citation type="submission" date="2020-11" db="EMBL/GenBank/DDBJ databases">
        <authorList>
            <person name="McCartney M.A."/>
            <person name="Auch B."/>
            <person name="Kono T."/>
            <person name="Mallez S."/>
            <person name="Becker A."/>
            <person name="Gohl D.M."/>
            <person name="Silverstein K.A.T."/>
            <person name="Koren S."/>
            <person name="Bechman K.B."/>
            <person name="Herman A."/>
            <person name="Abrahante J.E."/>
            <person name="Garbe J."/>
        </authorList>
    </citation>
    <scope>NUCLEOTIDE SEQUENCE</scope>
    <source>
        <strain evidence="12">Duluth1</strain>
        <tissue evidence="12">Whole animal</tissue>
    </source>
</reference>
<evidence type="ECO:0000256" key="4">
    <source>
        <dbReference type="ARBA" id="ARBA00022837"/>
    </source>
</evidence>
<dbReference type="GO" id="GO:0005509">
    <property type="term" value="F:calcium ion binding"/>
    <property type="evidence" value="ECO:0007669"/>
    <property type="project" value="UniProtKB-UniRule"/>
</dbReference>
<proteinExistence type="predicted"/>
<keyword evidence="2 10" id="KW-0812">Transmembrane</keyword>
<dbReference type="Gene3D" id="2.60.40.60">
    <property type="entry name" value="Cadherins"/>
    <property type="match status" value="3"/>
</dbReference>
<evidence type="ECO:0000256" key="10">
    <source>
        <dbReference type="SAM" id="Phobius"/>
    </source>
</evidence>
<name>A0A9D4LH70_DREPO</name>
<protein>
    <recommendedName>
        <fullName evidence="11">Cadherin domain-containing protein</fullName>
    </recommendedName>
</protein>
<feature type="region of interest" description="Disordered" evidence="9">
    <location>
        <begin position="903"/>
        <end position="941"/>
    </location>
</feature>
<feature type="domain" description="Cadherin" evidence="11">
    <location>
        <begin position="729"/>
        <end position="835"/>
    </location>
</feature>
<feature type="domain" description="Cadherin" evidence="11">
    <location>
        <begin position="625"/>
        <end position="728"/>
    </location>
</feature>
<evidence type="ECO:0000256" key="5">
    <source>
        <dbReference type="ARBA" id="ARBA00022889"/>
    </source>
</evidence>
<dbReference type="Proteomes" id="UP000828390">
    <property type="component" value="Unassembled WGS sequence"/>
</dbReference>
<dbReference type="SMART" id="SM00112">
    <property type="entry name" value="CA"/>
    <property type="match status" value="3"/>
</dbReference>
<organism evidence="12 13">
    <name type="scientific">Dreissena polymorpha</name>
    <name type="common">Zebra mussel</name>
    <name type="synonym">Mytilus polymorpha</name>
    <dbReference type="NCBI Taxonomy" id="45954"/>
    <lineage>
        <taxon>Eukaryota</taxon>
        <taxon>Metazoa</taxon>
        <taxon>Spiralia</taxon>
        <taxon>Lophotrochozoa</taxon>
        <taxon>Mollusca</taxon>
        <taxon>Bivalvia</taxon>
        <taxon>Autobranchia</taxon>
        <taxon>Heteroconchia</taxon>
        <taxon>Euheterodonta</taxon>
        <taxon>Imparidentia</taxon>
        <taxon>Neoheterodontei</taxon>
        <taxon>Myida</taxon>
        <taxon>Dreissenoidea</taxon>
        <taxon>Dreissenidae</taxon>
        <taxon>Dreissena</taxon>
    </lineage>
</organism>
<sequence length="941" mass="100397">MSVRENWGTKINWARTKFGYKNKLGTKNFGYQNNFGVLGIIPRGPLDKFERGREPSWLYHYQWPCDKSYINCGNNNDGFKFDCCGSTTKFEYYAEDDGPITLHIWRPKTGNVYTLVGSVTHTATKGQKNQVAAMFRIEAGDCIGWYSALEIIPSQSQGNAANTLYIAGPATTVVGTDQTFAGSVLTSREYDINVEVTPPNLPVFGTTTYTSGSSTILDTTGGGVSIGTVTFTDSDGANTISLTMSSNSYFSFVDNRDGTGTVTTTTDTTNFPISDHSGTTVTLTFTATDTCGGTVPGTMSIIVQNIKPTITGLPPGITTSETVDAERTITTFTCSDPSNNVSPTITVTPSNSPEFFVTRFLSGTSINGVHEIILPAQSASWKFNYDTVNSYSIVIKCSDGKPSGTATATLVVSLSPNQPPEITNLPLATTIGVSQTKSNGDVIYTALYSDPDPDDTVDFTFTCNPTGCPLTVLASGEIQLTDDMSNANANGYDVKITPTDNKNNVGSPRTLTVVVTELNNEPAFTNLPQIVPLDENAVVGSTVYTVSFTDADAINAHTFTLAASSYFQIATPTSGSITTKAAINYEALGGVYFYPLRVTVSDGIATVTSTVTFTISDVNEALTWNAVTYRTNIVDGAAVGTVLTDPGFAVTEEDTGDTHKCFMNCGASDGYFSMSSACALKVTSIYSLDAGLTSPVTCIVTAVDKGSHTATATLSITIDDANNYSPAFSQSHYAFTVSGYAGSGISVGTVTAADADIGMFGTFTYTLNTSSLNGNYFTANSVTGVISTTVNMLTVCNCSGGALSMFVTATDKGGRTGSSQVVVYVSDATTASTTTTTDRYRTFFEDAKNIAWFSVVMALLAVIAAVATCVMFRYVCEGPALCKNPCRQKYTIWSTRLYNQTPREVYNPSPRPPPRPQPLQTIRKPPPPKGYQFWRSEKTGL</sequence>
<dbReference type="PANTHER" id="PTHR24025:SF23">
    <property type="entry name" value="NEURAL-CADHERIN"/>
    <property type="match status" value="1"/>
</dbReference>
<evidence type="ECO:0000256" key="3">
    <source>
        <dbReference type="ARBA" id="ARBA00022737"/>
    </source>
</evidence>
<evidence type="ECO:0000256" key="8">
    <source>
        <dbReference type="PROSITE-ProRule" id="PRU00043"/>
    </source>
</evidence>
<dbReference type="InterPro" id="IPR015919">
    <property type="entry name" value="Cadherin-like_sf"/>
</dbReference>
<dbReference type="InterPro" id="IPR002126">
    <property type="entry name" value="Cadherin-like_dom"/>
</dbReference>
<gene>
    <name evidence="12" type="ORF">DPMN_100269</name>
</gene>
<keyword evidence="4 8" id="KW-0106">Calcium</keyword>
<evidence type="ECO:0000256" key="1">
    <source>
        <dbReference type="ARBA" id="ARBA00004370"/>
    </source>
</evidence>
<evidence type="ECO:0000256" key="2">
    <source>
        <dbReference type="ARBA" id="ARBA00022692"/>
    </source>
</evidence>